<dbReference type="FunFam" id="3.20.20.70:FF:000138">
    <property type="entry name" value="NADPH dehydrogenase 1"/>
    <property type="match status" value="1"/>
</dbReference>
<sequence length="382" mass="42529">MAQGFVALLSPYQFTTSQNMTISTTTSNLFQPIKIGNMVLKHRVAMAPLTRFRADDAHVPTDLAKTYYEQRTTEGGLIITEATFVSELAGHYPNVPGIYNADQIEGWKKITKAVHDKGGYIYMQLWFLGRADAIPSVSASAIPIPAEEGKEPKVPRALEASELPGIVDMYKQGAINAIEAGFDGVEIHGANGYLLDQFLQSNTNHRTDQYGGSAENRARLALEVIEAVSGAIGQERTSIRFSPYSHFQDMHDANPHETWSTITQAIQDRFPKLAYLHFVEARVNGNVDRNDVAKSETLEPFHNIWKGVFLRAGGFTLESAVAAANQFENDVLVFGRLFISNPDLPLRLKNGWELTSYNRNTFYNSNSADGYIDYPFYESAKM</sequence>
<gene>
    <name evidence="2" type="ORF">INT44_005600</name>
</gene>
<dbReference type="PANTHER" id="PTHR22893">
    <property type="entry name" value="NADH OXIDOREDUCTASE-RELATED"/>
    <property type="match status" value="1"/>
</dbReference>
<feature type="domain" description="NADH:flavin oxidoreductase/NADH oxidase N-terminal" evidence="1">
    <location>
        <begin position="28"/>
        <end position="353"/>
    </location>
</feature>
<dbReference type="InterPro" id="IPR045247">
    <property type="entry name" value="Oye-like"/>
</dbReference>
<dbReference type="EMBL" id="JAEPRA010000007">
    <property type="protein sequence ID" value="KAG2182621.1"/>
    <property type="molecule type" value="Genomic_DNA"/>
</dbReference>
<dbReference type="PANTHER" id="PTHR22893:SF91">
    <property type="entry name" value="NADPH DEHYDROGENASE 2-RELATED"/>
    <property type="match status" value="1"/>
</dbReference>
<dbReference type="Gene3D" id="3.20.20.70">
    <property type="entry name" value="Aldolase class I"/>
    <property type="match status" value="1"/>
</dbReference>
<dbReference type="InterPro" id="IPR001155">
    <property type="entry name" value="OxRdtase_FMN_N"/>
</dbReference>
<keyword evidence="3" id="KW-1185">Reference proteome</keyword>
<evidence type="ECO:0000313" key="2">
    <source>
        <dbReference type="EMBL" id="KAG2182621.1"/>
    </source>
</evidence>
<dbReference type="CDD" id="cd02933">
    <property type="entry name" value="OYE_like_FMN"/>
    <property type="match status" value="1"/>
</dbReference>
<reference evidence="2" key="1">
    <citation type="submission" date="2020-12" db="EMBL/GenBank/DDBJ databases">
        <title>Metabolic potential, ecology and presence of endohyphal bacteria is reflected in genomic diversity of Mucoromycotina.</title>
        <authorList>
            <person name="Muszewska A."/>
            <person name="Okrasinska A."/>
            <person name="Steczkiewicz K."/>
            <person name="Drgas O."/>
            <person name="Orlowska M."/>
            <person name="Perlinska-Lenart U."/>
            <person name="Aleksandrzak-Piekarczyk T."/>
            <person name="Szatraj K."/>
            <person name="Zielenkiewicz U."/>
            <person name="Pilsyk S."/>
            <person name="Malc E."/>
            <person name="Mieczkowski P."/>
            <person name="Kruszewska J.S."/>
            <person name="Biernat P."/>
            <person name="Pawlowska J."/>
        </authorList>
    </citation>
    <scope>NUCLEOTIDE SEQUENCE</scope>
    <source>
        <strain evidence="2">WA0000051536</strain>
    </source>
</reference>
<dbReference type="OrthoDB" id="276546at2759"/>
<dbReference type="Pfam" id="PF00724">
    <property type="entry name" value="Oxidored_FMN"/>
    <property type="match status" value="1"/>
</dbReference>
<protein>
    <recommendedName>
        <fullName evidence="1">NADH:flavin oxidoreductase/NADH oxidase N-terminal domain-containing protein</fullName>
    </recommendedName>
</protein>
<accession>A0A8H7PYT4</accession>
<evidence type="ECO:0000259" key="1">
    <source>
        <dbReference type="Pfam" id="PF00724"/>
    </source>
</evidence>
<comment type="caution">
    <text evidence="2">The sequence shown here is derived from an EMBL/GenBank/DDBJ whole genome shotgun (WGS) entry which is preliminary data.</text>
</comment>
<organism evidence="2 3">
    <name type="scientific">Umbelopsis vinacea</name>
    <dbReference type="NCBI Taxonomy" id="44442"/>
    <lineage>
        <taxon>Eukaryota</taxon>
        <taxon>Fungi</taxon>
        <taxon>Fungi incertae sedis</taxon>
        <taxon>Mucoromycota</taxon>
        <taxon>Mucoromycotina</taxon>
        <taxon>Umbelopsidomycetes</taxon>
        <taxon>Umbelopsidales</taxon>
        <taxon>Umbelopsidaceae</taxon>
        <taxon>Umbelopsis</taxon>
    </lineage>
</organism>
<evidence type="ECO:0000313" key="3">
    <source>
        <dbReference type="Proteomes" id="UP000612746"/>
    </source>
</evidence>
<dbReference type="SUPFAM" id="SSF51395">
    <property type="entry name" value="FMN-linked oxidoreductases"/>
    <property type="match status" value="1"/>
</dbReference>
<name>A0A8H7PYT4_9FUNG</name>
<dbReference type="GO" id="GO:0016491">
    <property type="term" value="F:oxidoreductase activity"/>
    <property type="evidence" value="ECO:0007669"/>
    <property type="project" value="InterPro"/>
</dbReference>
<dbReference type="InterPro" id="IPR013785">
    <property type="entry name" value="Aldolase_TIM"/>
</dbReference>
<proteinExistence type="predicted"/>
<dbReference type="GO" id="GO:0010181">
    <property type="term" value="F:FMN binding"/>
    <property type="evidence" value="ECO:0007669"/>
    <property type="project" value="InterPro"/>
</dbReference>
<dbReference type="AlphaFoldDB" id="A0A8H7PYT4"/>
<dbReference type="Proteomes" id="UP000612746">
    <property type="component" value="Unassembled WGS sequence"/>
</dbReference>